<reference evidence="3" key="1">
    <citation type="submission" date="2021-01" db="EMBL/GenBank/DDBJ databases">
        <authorList>
            <person name="Eckstrom K.M.E."/>
        </authorList>
    </citation>
    <scope>NUCLEOTIDE SEQUENCE</scope>
    <source>
        <strain evidence="3">UVCC 0001</strain>
    </source>
</reference>
<dbReference type="PANTHER" id="PTHR21683">
    <property type="entry name" value="COILED-COIL DOMAIN-CONTAINING PROTEIN 42 LIKE-2-LIKE-RELATED"/>
    <property type="match status" value="1"/>
</dbReference>
<feature type="coiled-coil region" evidence="1">
    <location>
        <begin position="222"/>
        <end position="256"/>
    </location>
</feature>
<organism evidence="3 4">
    <name type="scientific">Prototheca wickerhamii</name>
    <dbReference type="NCBI Taxonomy" id="3111"/>
    <lineage>
        <taxon>Eukaryota</taxon>
        <taxon>Viridiplantae</taxon>
        <taxon>Chlorophyta</taxon>
        <taxon>core chlorophytes</taxon>
        <taxon>Trebouxiophyceae</taxon>
        <taxon>Chlorellales</taxon>
        <taxon>Chlorellaceae</taxon>
        <taxon>Prototheca</taxon>
    </lineage>
</organism>
<dbReference type="Gene3D" id="1.10.287.1490">
    <property type="match status" value="1"/>
</dbReference>
<evidence type="ECO:0000313" key="4">
    <source>
        <dbReference type="Proteomes" id="UP001255856"/>
    </source>
</evidence>
<evidence type="ECO:0000313" key="3">
    <source>
        <dbReference type="EMBL" id="KAK2079461.1"/>
    </source>
</evidence>
<dbReference type="AlphaFoldDB" id="A0AAD9IJA9"/>
<dbReference type="PANTHER" id="PTHR21683:SF3">
    <property type="entry name" value="CILIA AND FLAGELLA ASSOCIATED PROTEIN 100"/>
    <property type="match status" value="1"/>
</dbReference>
<name>A0AAD9IJA9_PROWI</name>
<keyword evidence="4" id="KW-1185">Reference proteome</keyword>
<accession>A0AAD9IJA9</accession>
<feature type="region of interest" description="Disordered" evidence="2">
    <location>
        <begin position="279"/>
        <end position="311"/>
    </location>
</feature>
<evidence type="ECO:0000256" key="2">
    <source>
        <dbReference type="SAM" id="MobiDB-lite"/>
    </source>
</evidence>
<feature type="region of interest" description="Disordered" evidence="2">
    <location>
        <begin position="160"/>
        <end position="181"/>
    </location>
</feature>
<evidence type="ECO:0008006" key="5">
    <source>
        <dbReference type="Google" id="ProtNLM"/>
    </source>
</evidence>
<feature type="compositionally biased region" description="Low complexity" evidence="2">
    <location>
        <begin position="165"/>
        <end position="178"/>
    </location>
</feature>
<gene>
    <name evidence="3" type="ORF">QBZ16_003153</name>
</gene>
<keyword evidence="1" id="KW-0175">Coiled coil</keyword>
<protein>
    <recommendedName>
        <fullName evidence="5">DUF4200 domain-containing protein</fullName>
    </recommendedName>
</protein>
<sequence length="388" mass="42728">MTNSLATRRLDSRSVAVDRAAGAGKELVERHRHEFLVNYDILARGEEVDRLRAHIQLRTTAEAEEAYEKDVQAFAQTLRDDEVQTSRATDDLRQATIARQHAPCRRYKDFLDRLTPASHVQVHKERQETMRAALEAAWQRAKQELEDGRARAWADVASAEERAAHAQTQQQRRAALAEGARAKEGLEDALRRSAPPAPEPLPPEALVVPLYFTSAAHLLDYLRALESECAQAVSDIAEAHRQLPQLQAELAREREATDARVGALETRLVAAERRHEILSSTLATGPRALPHSAASASEPEGQEPSDDSEMAFATPSADADLLAVQASIWAELAELLTRAETTLGLERTKQALAAVSWARHARQKRAARGPLTATGAQTPKSRASDSRN</sequence>
<feature type="region of interest" description="Disordered" evidence="2">
    <location>
        <begin position="359"/>
        <end position="388"/>
    </location>
</feature>
<feature type="compositionally biased region" description="Acidic residues" evidence="2">
    <location>
        <begin position="300"/>
        <end position="309"/>
    </location>
</feature>
<dbReference type="EMBL" id="JASFZW010000003">
    <property type="protein sequence ID" value="KAK2079461.1"/>
    <property type="molecule type" value="Genomic_DNA"/>
</dbReference>
<dbReference type="InterPro" id="IPR051147">
    <property type="entry name" value="CFAP_domain-containing"/>
</dbReference>
<proteinExistence type="predicted"/>
<comment type="caution">
    <text evidence="3">The sequence shown here is derived from an EMBL/GenBank/DDBJ whole genome shotgun (WGS) entry which is preliminary data.</text>
</comment>
<evidence type="ECO:0000256" key="1">
    <source>
        <dbReference type="SAM" id="Coils"/>
    </source>
</evidence>
<dbReference type="Proteomes" id="UP001255856">
    <property type="component" value="Unassembled WGS sequence"/>
</dbReference>